<dbReference type="Gene3D" id="3.40.50.300">
    <property type="entry name" value="P-loop containing nucleotide triphosphate hydrolases"/>
    <property type="match status" value="2"/>
</dbReference>
<dbReference type="InterPro" id="IPR003593">
    <property type="entry name" value="AAA+_ATPase"/>
</dbReference>
<protein>
    <submittedName>
        <fullName evidence="3">Ribonuclease BN (tRNA processing enzyme)</fullName>
    </submittedName>
</protein>
<dbReference type="PANTHER" id="PTHR46018:SF2">
    <property type="entry name" value="ZINC PHOSPHODIESTERASE ELAC PROTEIN 1"/>
    <property type="match status" value="1"/>
</dbReference>
<sequence>MDPLPQELLEKARQCKKGRLMLVGASGTGKSTLARALGIALGEPGGEVYCLNTDPSAPAFGPPGAIALGRMHQDDWSLLRLEPLCSLDAVRFRLPLVAAARRLLAHCPKGLLILDTPGVVSGVAGAELIPALAEVAGIDLCVVLEPEGGSVPIADELTGIDAEVFHLPASPRARAGTRSSRGRRRTELWHEHMSQAQARTIRPGSFKLLGTPPPLANEQAWEGRQIALLRDGECVAMGEVLEKTSPSEWRALLAGDTQEANQLLTRDAIHRDGKLRTARKQSASPRTTRNNGLSPGANEVKVELGALTSTATEPQVAVPVGDVTASLVNGAGGDALLQVRIKHQARSLLFDIGDAGRMPLRAAHQITDLFISHAHADHISGFIWLVRCRIGHYPPCRVFGPVGLTKQLLGMMNGILWDRVEDRSPVFEVHEWHGTHLERWRIQAGEDHPTPLNPLPISDGIIHREPGFLIRATELDHRTPVLAYAFEPRRKLKVRRDKLEELGVAPGPWLQQLKRAYMASRWQERIPLGDDREPTVDELAEALLLTEPGDALVYATDFRESPENIDRVTRLARGAHTLFCECTFMVSDQAQAERTQHLTTQTCAHIANNADVRQLVTFHFSHRYDNRRWQLYEELQRFTDKVLIPNQHPHST</sequence>
<reference evidence="3 4" key="1">
    <citation type="submission" date="2019-03" db="EMBL/GenBank/DDBJ databases">
        <title>Genomic Encyclopedia of Type Strains, Phase IV (KMG-IV): sequencing the most valuable type-strain genomes for metagenomic binning, comparative biology and taxonomic classification.</title>
        <authorList>
            <person name="Goeker M."/>
        </authorList>
    </citation>
    <scope>NUCLEOTIDE SEQUENCE [LARGE SCALE GENOMIC DNA]</scope>
    <source>
        <strain evidence="3 4">DSM 15505</strain>
    </source>
</reference>
<evidence type="ECO:0000313" key="3">
    <source>
        <dbReference type="EMBL" id="TDT41691.1"/>
    </source>
</evidence>
<feature type="compositionally biased region" description="Polar residues" evidence="1">
    <location>
        <begin position="280"/>
        <end position="293"/>
    </location>
</feature>
<dbReference type="InterPro" id="IPR036866">
    <property type="entry name" value="RibonucZ/Hydroxyglut_hydro"/>
</dbReference>
<proteinExistence type="predicted"/>
<feature type="domain" description="AAA+ ATPase" evidence="2">
    <location>
        <begin position="16"/>
        <end position="171"/>
    </location>
</feature>
<dbReference type="PANTHER" id="PTHR46018">
    <property type="entry name" value="ZINC PHOSPHODIESTERASE ELAC PROTEIN 1"/>
    <property type="match status" value="1"/>
</dbReference>
<dbReference type="EMBL" id="SOAX01000003">
    <property type="protein sequence ID" value="TDT41691.1"/>
    <property type="molecule type" value="Genomic_DNA"/>
</dbReference>
<gene>
    <name evidence="3" type="ORF">DES49_1793</name>
</gene>
<dbReference type="Pfam" id="PF16575">
    <property type="entry name" value="CLP1_P"/>
    <property type="match status" value="1"/>
</dbReference>
<dbReference type="SMART" id="SM00382">
    <property type="entry name" value="AAA"/>
    <property type="match status" value="1"/>
</dbReference>
<dbReference type="Gene3D" id="3.60.15.10">
    <property type="entry name" value="Ribonuclease Z/Hydroxyacylglutathione hydrolase-like"/>
    <property type="match status" value="1"/>
</dbReference>
<organism evidence="3 4">
    <name type="scientific">Halospina denitrificans</name>
    <dbReference type="NCBI Taxonomy" id="332522"/>
    <lineage>
        <taxon>Bacteria</taxon>
        <taxon>Pseudomonadati</taxon>
        <taxon>Pseudomonadota</taxon>
        <taxon>Gammaproteobacteria</taxon>
        <taxon>Halospina</taxon>
    </lineage>
</organism>
<evidence type="ECO:0000256" key="1">
    <source>
        <dbReference type="SAM" id="MobiDB-lite"/>
    </source>
</evidence>
<comment type="caution">
    <text evidence="3">The sequence shown here is derived from an EMBL/GenBank/DDBJ whole genome shotgun (WGS) entry which is preliminary data.</text>
</comment>
<dbReference type="SUPFAM" id="SSF56281">
    <property type="entry name" value="Metallo-hydrolase/oxidoreductase"/>
    <property type="match status" value="1"/>
</dbReference>
<dbReference type="InterPro" id="IPR027417">
    <property type="entry name" value="P-loop_NTPase"/>
</dbReference>
<dbReference type="SUPFAM" id="SSF52540">
    <property type="entry name" value="P-loop containing nucleoside triphosphate hydrolases"/>
    <property type="match status" value="1"/>
</dbReference>
<dbReference type="Proteomes" id="UP000295830">
    <property type="component" value="Unassembled WGS sequence"/>
</dbReference>
<dbReference type="InterPro" id="IPR032319">
    <property type="entry name" value="CLP1_P"/>
</dbReference>
<accession>A0A4R7JTN2</accession>
<keyword evidence="4" id="KW-1185">Reference proteome</keyword>
<name>A0A4R7JTN2_9GAMM</name>
<dbReference type="GO" id="GO:0042781">
    <property type="term" value="F:3'-tRNA processing endoribonuclease activity"/>
    <property type="evidence" value="ECO:0007669"/>
    <property type="project" value="TreeGrafter"/>
</dbReference>
<evidence type="ECO:0000259" key="2">
    <source>
        <dbReference type="SMART" id="SM00382"/>
    </source>
</evidence>
<feature type="region of interest" description="Disordered" evidence="1">
    <location>
        <begin position="266"/>
        <end position="297"/>
    </location>
</feature>
<dbReference type="AlphaFoldDB" id="A0A4R7JTN2"/>
<evidence type="ECO:0000313" key="4">
    <source>
        <dbReference type="Proteomes" id="UP000295830"/>
    </source>
</evidence>